<sequence>MRKVEISTLLVSIQSVTAAKNEIQGSRQSSRDGALGRILVSPVDWRCPSVERGALSQKNDPAYEEAAWVVSIAGTGIEGTKCVGEISSTRWPLLEGLRNFDPSSDDEDDIGTGIPSQTSRRTIVKTFGADGLSCTRPASTAVL</sequence>
<evidence type="ECO:0000313" key="2">
    <source>
        <dbReference type="Proteomes" id="UP000499080"/>
    </source>
</evidence>
<name>A0A4Y2K648_ARAVE</name>
<gene>
    <name evidence="1" type="ORF">AVEN_63416_1</name>
</gene>
<organism evidence="1 2">
    <name type="scientific">Araneus ventricosus</name>
    <name type="common">Orbweaver spider</name>
    <name type="synonym">Epeira ventricosa</name>
    <dbReference type="NCBI Taxonomy" id="182803"/>
    <lineage>
        <taxon>Eukaryota</taxon>
        <taxon>Metazoa</taxon>
        <taxon>Ecdysozoa</taxon>
        <taxon>Arthropoda</taxon>
        <taxon>Chelicerata</taxon>
        <taxon>Arachnida</taxon>
        <taxon>Araneae</taxon>
        <taxon>Araneomorphae</taxon>
        <taxon>Entelegynae</taxon>
        <taxon>Araneoidea</taxon>
        <taxon>Araneidae</taxon>
        <taxon>Araneus</taxon>
    </lineage>
</organism>
<proteinExistence type="predicted"/>
<dbReference type="AlphaFoldDB" id="A0A4Y2K648"/>
<keyword evidence="2" id="KW-1185">Reference proteome</keyword>
<comment type="caution">
    <text evidence="1">The sequence shown here is derived from an EMBL/GenBank/DDBJ whole genome shotgun (WGS) entry which is preliminary data.</text>
</comment>
<accession>A0A4Y2K648</accession>
<dbReference type="EMBL" id="BGPR01004261">
    <property type="protein sequence ID" value="GBM97717.1"/>
    <property type="molecule type" value="Genomic_DNA"/>
</dbReference>
<evidence type="ECO:0000313" key="1">
    <source>
        <dbReference type="EMBL" id="GBM97717.1"/>
    </source>
</evidence>
<protein>
    <submittedName>
        <fullName evidence="1">Uncharacterized protein</fullName>
    </submittedName>
</protein>
<dbReference type="Proteomes" id="UP000499080">
    <property type="component" value="Unassembled WGS sequence"/>
</dbReference>
<reference evidence="1 2" key="1">
    <citation type="journal article" date="2019" name="Sci. Rep.">
        <title>Orb-weaving spider Araneus ventricosus genome elucidates the spidroin gene catalogue.</title>
        <authorList>
            <person name="Kono N."/>
            <person name="Nakamura H."/>
            <person name="Ohtoshi R."/>
            <person name="Moran D.A.P."/>
            <person name="Shinohara A."/>
            <person name="Yoshida Y."/>
            <person name="Fujiwara M."/>
            <person name="Mori M."/>
            <person name="Tomita M."/>
            <person name="Arakawa K."/>
        </authorList>
    </citation>
    <scope>NUCLEOTIDE SEQUENCE [LARGE SCALE GENOMIC DNA]</scope>
</reference>